<reference evidence="2 3" key="1">
    <citation type="submission" date="2007-03" db="EMBL/GenBank/DDBJ databases">
        <title>Complete sequence of plasmid pBVIE02 of Burkholderia vietnamiensis G4.</title>
        <authorList>
            <consortium name="US DOE Joint Genome Institute"/>
            <person name="Copeland A."/>
            <person name="Lucas S."/>
            <person name="Lapidus A."/>
            <person name="Barry K."/>
            <person name="Detter J.C."/>
            <person name="Glavina del Rio T."/>
            <person name="Hammon N."/>
            <person name="Israni S."/>
            <person name="Dalin E."/>
            <person name="Tice H."/>
            <person name="Pitluck S."/>
            <person name="Chain P."/>
            <person name="Malfatti S."/>
            <person name="Shin M."/>
            <person name="Vergez L."/>
            <person name="Schmutz J."/>
            <person name="Larimer F."/>
            <person name="Land M."/>
            <person name="Hauser L."/>
            <person name="Kyrpides N."/>
            <person name="Tiedje J."/>
            <person name="Richardson P."/>
        </authorList>
    </citation>
    <scope>NUCLEOTIDE SEQUENCE [LARGE SCALE GENOMIC DNA]</scope>
    <source>
        <strain evidence="3">G4 / LMG 22486</strain>
        <plasmid evidence="2 3">pBVIE02</plasmid>
    </source>
</reference>
<gene>
    <name evidence="2" type="ordered locus">Bcep1808_7146</name>
</gene>
<protein>
    <submittedName>
        <fullName evidence="2">Uncharacterized protein</fullName>
    </submittedName>
</protein>
<keyword evidence="2" id="KW-0614">Plasmid</keyword>
<accession>A4JUS5</accession>
<feature type="compositionally biased region" description="Basic and acidic residues" evidence="1">
    <location>
        <begin position="85"/>
        <end position="99"/>
    </location>
</feature>
<evidence type="ECO:0000256" key="1">
    <source>
        <dbReference type="SAM" id="MobiDB-lite"/>
    </source>
</evidence>
<evidence type="ECO:0000313" key="3">
    <source>
        <dbReference type="Proteomes" id="UP000002287"/>
    </source>
</evidence>
<dbReference type="HOGENOM" id="CLU_181335_0_0_4"/>
<sequence>MECPLSGRVSCAVAGFPAPDVAMVATERITVTMRDLDRCKVVQDMADGKLEPRRAAARPELTTRQIRRFVAPLPQPVPTPCRNSLDCDRRERGDGGTGL</sequence>
<dbReference type="EMBL" id="CP000618">
    <property type="protein sequence ID" value="ABO60028.1"/>
    <property type="molecule type" value="Genomic_DNA"/>
</dbReference>
<dbReference type="AlphaFoldDB" id="A4JUS5"/>
<proteinExistence type="predicted"/>
<feature type="region of interest" description="Disordered" evidence="1">
    <location>
        <begin position="73"/>
        <end position="99"/>
    </location>
</feature>
<organism evidence="2 3">
    <name type="scientific">Burkholderia vietnamiensis (strain G4 / LMG 22486)</name>
    <name type="common">Burkholderia cepacia (strain R1808)</name>
    <dbReference type="NCBI Taxonomy" id="269482"/>
    <lineage>
        <taxon>Bacteria</taxon>
        <taxon>Pseudomonadati</taxon>
        <taxon>Pseudomonadota</taxon>
        <taxon>Betaproteobacteria</taxon>
        <taxon>Burkholderiales</taxon>
        <taxon>Burkholderiaceae</taxon>
        <taxon>Burkholderia</taxon>
        <taxon>Burkholderia cepacia complex</taxon>
    </lineage>
</organism>
<evidence type="ECO:0000313" key="2">
    <source>
        <dbReference type="EMBL" id="ABO60028.1"/>
    </source>
</evidence>
<name>A4JUS5_BURVG</name>
<dbReference type="Proteomes" id="UP000002287">
    <property type="component" value="Plasmid pBVIE02"/>
</dbReference>
<dbReference type="KEGG" id="bvi:Bcep1808_7146"/>
<geneLocation type="plasmid" evidence="2 3">
    <name>pBVIE02</name>
</geneLocation>